<dbReference type="Proteomes" id="UP000184063">
    <property type="component" value="Unassembled WGS sequence"/>
</dbReference>
<dbReference type="VEuPathDB" id="FungiDB:ASPFODRAFT_223972"/>
<protein>
    <submittedName>
        <fullName evidence="1">Uncharacterized protein</fullName>
    </submittedName>
</protein>
<evidence type="ECO:0000313" key="1">
    <source>
        <dbReference type="EMBL" id="OJZ91491.1"/>
    </source>
</evidence>
<evidence type="ECO:0000313" key="2">
    <source>
        <dbReference type="Proteomes" id="UP000184063"/>
    </source>
</evidence>
<sequence length="80" mass="8670">MIGLSSLHLAFPSCTGEDAATQMRGKDRGDAVGVQISQGNNVLRIGRSRISFKARDDRDAKEKSRLGGRGEILWGILQEA</sequence>
<proteinExistence type="predicted"/>
<name>A0A1M3TXU9_ASPLC</name>
<dbReference type="AlphaFoldDB" id="A0A1M3TXU9"/>
<reference evidence="2" key="1">
    <citation type="journal article" date="2017" name="Genome Biol.">
        <title>Comparative genomics reveals high biological diversity and specific adaptations in the industrially and medically important fungal genus Aspergillus.</title>
        <authorList>
            <person name="de Vries R.P."/>
            <person name="Riley R."/>
            <person name="Wiebenga A."/>
            <person name="Aguilar-Osorio G."/>
            <person name="Amillis S."/>
            <person name="Uchima C.A."/>
            <person name="Anderluh G."/>
            <person name="Asadollahi M."/>
            <person name="Askin M."/>
            <person name="Barry K."/>
            <person name="Battaglia E."/>
            <person name="Bayram O."/>
            <person name="Benocci T."/>
            <person name="Braus-Stromeyer S.A."/>
            <person name="Caldana C."/>
            <person name="Canovas D."/>
            <person name="Cerqueira G.C."/>
            <person name="Chen F."/>
            <person name="Chen W."/>
            <person name="Choi C."/>
            <person name="Clum A."/>
            <person name="Dos Santos R.A."/>
            <person name="Damasio A.R."/>
            <person name="Diallinas G."/>
            <person name="Emri T."/>
            <person name="Fekete E."/>
            <person name="Flipphi M."/>
            <person name="Freyberg S."/>
            <person name="Gallo A."/>
            <person name="Gournas C."/>
            <person name="Habgood R."/>
            <person name="Hainaut M."/>
            <person name="Harispe M.L."/>
            <person name="Henrissat B."/>
            <person name="Hilden K.S."/>
            <person name="Hope R."/>
            <person name="Hossain A."/>
            <person name="Karabika E."/>
            <person name="Karaffa L."/>
            <person name="Karanyi Z."/>
            <person name="Krasevec N."/>
            <person name="Kuo A."/>
            <person name="Kusch H."/>
            <person name="LaButti K."/>
            <person name="Lagendijk E.L."/>
            <person name="Lapidus A."/>
            <person name="Levasseur A."/>
            <person name="Lindquist E."/>
            <person name="Lipzen A."/>
            <person name="Logrieco A.F."/>
            <person name="MacCabe A."/>
            <person name="Maekelae M.R."/>
            <person name="Malavazi I."/>
            <person name="Melin P."/>
            <person name="Meyer V."/>
            <person name="Mielnichuk N."/>
            <person name="Miskei M."/>
            <person name="Molnar A.P."/>
            <person name="Mule G."/>
            <person name="Ngan C.Y."/>
            <person name="Orejas M."/>
            <person name="Orosz E."/>
            <person name="Ouedraogo J.P."/>
            <person name="Overkamp K.M."/>
            <person name="Park H.-S."/>
            <person name="Perrone G."/>
            <person name="Piumi F."/>
            <person name="Punt P.J."/>
            <person name="Ram A.F."/>
            <person name="Ramon A."/>
            <person name="Rauscher S."/>
            <person name="Record E."/>
            <person name="Riano-Pachon D.M."/>
            <person name="Robert V."/>
            <person name="Roehrig J."/>
            <person name="Ruller R."/>
            <person name="Salamov A."/>
            <person name="Salih N.S."/>
            <person name="Samson R.A."/>
            <person name="Sandor E."/>
            <person name="Sanguinetti M."/>
            <person name="Schuetze T."/>
            <person name="Sepcic K."/>
            <person name="Shelest E."/>
            <person name="Sherlock G."/>
            <person name="Sophianopoulou V."/>
            <person name="Squina F.M."/>
            <person name="Sun H."/>
            <person name="Susca A."/>
            <person name="Todd R.B."/>
            <person name="Tsang A."/>
            <person name="Unkles S.E."/>
            <person name="van de Wiele N."/>
            <person name="van Rossen-Uffink D."/>
            <person name="Oliveira J.V."/>
            <person name="Vesth T.C."/>
            <person name="Visser J."/>
            <person name="Yu J.-H."/>
            <person name="Zhou M."/>
            <person name="Andersen M.R."/>
            <person name="Archer D.B."/>
            <person name="Baker S.E."/>
            <person name="Benoit I."/>
            <person name="Brakhage A.A."/>
            <person name="Braus G.H."/>
            <person name="Fischer R."/>
            <person name="Frisvad J.C."/>
            <person name="Goldman G.H."/>
            <person name="Houbraken J."/>
            <person name="Oakley B."/>
            <person name="Pocsi I."/>
            <person name="Scazzocchio C."/>
            <person name="Seiboth B."/>
            <person name="vanKuyk P.A."/>
            <person name="Wortman J."/>
            <person name="Dyer P.S."/>
            <person name="Grigoriev I.V."/>
        </authorList>
    </citation>
    <scope>NUCLEOTIDE SEQUENCE [LARGE SCALE GENOMIC DNA]</scope>
    <source>
        <strain evidence="2">CBS 106.47</strain>
    </source>
</reference>
<accession>A0A1M3TXU9</accession>
<dbReference type="EMBL" id="KV878236">
    <property type="protein sequence ID" value="OJZ91491.1"/>
    <property type="molecule type" value="Genomic_DNA"/>
</dbReference>
<gene>
    <name evidence="1" type="ORF">ASPFODRAFT_223972</name>
</gene>
<organism evidence="1 2">
    <name type="scientific">Aspergillus luchuensis (strain CBS 106.47)</name>
    <dbReference type="NCBI Taxonomy" id="1137211"/>
    <lineage>
        <taxon>Eukaryota</taxon>
        <taxon>Fungi</taxon>
        <taxon>Dikarya</taxon>
        <taxon>Ascomycota</taxon>
        <taxon>Pezizomycotina</taxon>
        <taxon>Eurotiomycetes</taxon>
        <taxon>Eurotiomycetidae</taxon>
        <taxon>Eurotiales</taxon>
        <taxon>Aspergillaceae</taxon>
        <taxon>Aspergillus</taxon>
        <taxon>Aspergillus subgen. Circumdati</taxon>
    </lineage>
</organism>